<reference evidence="1 2" key="1">
    <citation type="submission" date="2007-01" db="EMBL/GenBank/DDBJ databases">
        <authorList>
            <person name="Kobayashi T."/>
            <person name="Suzuki M."/>
            <person name="Inoue H."/>
            <person name="Itai R.N."/>
            <person name="Takahashi M."/>
            <person name="Nakanishi H."/>
            <person name="Mori S."/>
            <person name="Nishizawa N.K."/>
        </authorList>
    </citation>
    <scope>NUCLEOTIDE SEQUENCE [LARGE SCALE GENOMIC DNA]</scope>
    <source>
        <strain evidence="1 2">2740-80</strain>
    </source>
</reference>
<dbReference type="Proteomes" id="UP000003017">
    <property type="component" value="Unassembled WGS sequence"/>
</dbReference>
<comment type="caution">
    <text evidence="1">The sequence shown here is derived from an EMBL/GenBank/DDBJ whole genome shotgun (WGS) entry which is preliminary data.</text>
</comment>
<proteinExistence type="predicted"/>
<accession>A0A0K9V1N9</accession>
<evidence type="ECO:0000313" key="1">
    <source>
        <dbReference type="EMBL" id="KNA61482.1"/>
    </source>
</evidence>
<protein>
    <submittedName>
        <fullName evidence="1">Uncharacterized protein</fullName>
    </submittedName>
</protein>
<sequence>MTKRRVKRFFGYENKIKQSVTIFDLGMKLRLSILNLGEIRSEILMDSKKPK</sequence>
<name>A0A0K9V1N9_VIBCL</name>
<dbReference type="AlphaFoldDB" id="A0A0K9V1N9"/>
<dbReference type="EMBL" id="AAUT02000002">
    <property type="protein sequence ID" value="KNA61482.1"/>
    <property type="molecule type" value="Genomic_DNA"/>
</dbReference>
<evidence type="ECO:0000313" key="2">
    <source>
        <dbReference type="Proteomes" id="UP000003017"/>
    </source>
</evidence>
<organism evidence="1 2">
    <name type="scientific">Vibrio cholerae 2740-80</name>
    <dbReference type="NCBI Taxonomy" id="412614"/>
    <lineage>
        <taxon>Bacteria</taxon>
        <taxon>Pseudomonadati</taxon>
        <taxon>Pseudomonadota</taxon>
        <taxon>Gammaproteobacteria</taxon>
        <taxon>Vibrionales</taxon>
        <taxon>Vibrionaceae</taxon>
        <taxon>Vibrio</taxon>
    </lineage>
</organism>
<gene>
    <name evidence="1" type="ORF">VC274080_022917</name>
</gene>
<reference evidence="1 2" key="2">
    <citation type="submission" date="2010-08" db="EMBL/GenBank/DDBJ databases">
        <title>The Genome Sequence of Vibrio cholerae strain 2740-80.</title>
        <authorList>
            <consortium name="The Broad Institute Genome Sequencing Platform"/>
            <person name="Colwell R."/>
            <person name="Young S.K."/>
            <person name="Zeng Q."/>
            <person name="Alvarado L."/>
            <person name="Berlin A."/>
            <person name="Chapman S."/>
            <person name="Chen Z."/>
            <person name="Freedman E."/>
            <person name="Gellesch M."/>
            <person name="Goldberg J."/>
            <person name="Griggs A."/>
            <person name="Gujja S."/>
            <person name="Heilman E."/>
            <person name="Heiman D."/>
            <person name="Howarth C."/>
            <person name="Larson L."/>
            <person name="Mehta T."/>
            <person name="Neiman D.N."/>
            <person name="Park D."/>
            <person name="Pearson M."/>
            <person name="Roberts A."/>
            <person name="Saif S."/>
            <person name="Shenoy N."/>
            <person name="Sisk P."/>
            <person name="Stolte C."/>
            <person name="Sykes S."/>
            <person name="White J."/>
            <person name="Yandava C."/>
            <person name="Borodovsky M."/>
            <person name="Heidelberg J."/>
            <person name="Haas B."/>
            <person name="Nusbaum C."/>
            <person name="Birren B."/>
        </authorList>
    </citation>
    <scope>NUCLEOTIDE SEQUENCE [LARGE SCALE GENOMIC DNA]</scope>
    <source>
        <strain evidence="1 2">2740-80</strain>
    </source>
</reference>